<proteinExistence type="predicted"/>
<reference evidence="3 4" key="1">
    <citation type="submission" date="2016-08" db="EMBL/GenBank/DDBJ databases">
        <authorList>
            <person name="Seilhamer J.J."/>
        </authorList>
    </citation>
    <scope>NUCLEOTIDE SEQUENCE [LARGE SCALE GENOMIC DNA]</scope>
    <source>
        <strain evidence="3 4">DX4</strain>
    </source>
</reference>
<dbReference type="RefSeq" id="WP_069380483.1">
    <property type="nucleotide sequence ID" value="NZ_CP017141.1"/>
</dbReference>
<dbReference type="OrthoDB" id="9813465at2"/>
<feature type="chain" id="PRO_5009098741" description="DUF2264 domain-containing protein" evidence="1">
    <location>
        <begin position="27"/>
        <end position="418"/>
    </location>
</feature>
<dbReference type="Proteomes" id="UP000094313">
    <property type="component" value="Chromosome"/>
</dbReference>
<protein>
    <recommendedName>
        <fullName evidence="2">DUF2264 domain-containing protein</fullName>
    </recommendedName>
</protein>
<accession>A0A1D7QJM7</accession>
<keyword evidence="4" id="KW-1185">Reference proteome</keyword>
<sequence length="418" mass="47196">MRRRNFFKIAPLAGLFGLLNPGKTIAAIPEVFVPEKSDREYWIDLMIRIAEPVLKNLSKGELKKNMPLEKPVGYGKKVEEVTYLEALGRTLAGISGWLSLPADQSAEGKKRAEFSEMARKSILNLVNPASPDYTDFVKKGESQLLVDAAFLSHAFLRAPLQLWEPLPDEGKKQVISAFKSLRWIKPGQSNWLLFSAMVETFFLKIGEEWQQERISYAIDKHKEWYKGDGWYGDGEKFHFDYYNGFVIQPMLVDIHKVLVEKGLAKTEEYELMLRRMQRYAACQERMISPEASYPAIGRSVAYRVGAFQPLAQLALSRQLPKMISPAQVRSALTAVMKRQFEMKGTFSKTGWLQLGFCGHQPQAAETYISTGSLYLCSVGFLPLGLPADDVFWAGPAEDWSGKKAWSGGIYPDDHAVSF</sequence>
<dbReference type="PIRSF" id="PIRSF014753">
    <property type="entry name" value="UCP014753"/>
    <property type="match status" value="1"/>
</dbReference>
<feature type="signal peptide" evidence="1">
    <location>
        <begin position="1"/>
        <end position="26"/>
    </location>
</feature>
<evidence type="ECO:0000313" key="4">
    <source>
        <dbReference type="Proteomes" id="UP000094313"/>
    </source>
</evidence>
<evidence type="ECO:0000256" key="1">
    <source>
        <dbReference type="SAM" id="SignalP"/>
    </source>
</evidence>
<organism evidence="3 4">
    <name type="scientific">Pedobacter steynii</name>
    <dbReference type="NCBI Taxonomy" id="430522"/>
    <lineage>
        <taxon>Bacteria</taxon>
        <taxon>Pseudomonadati</taxon>
        <taxon>Bacteroidota</taxon>
        <taxon>Sphingobacteriia</taxon>
        <taxon>Sphingobacteriales</taxon>
        <taxon>Sphingobacteriaceae</taxon>
        <taxon>Pedobacter</taxon>
    </lineage>
</organism>
<evidence type="ECO:0000313" key="3">
    <source>
        <dbReference type="EMBL" id="AOM78819.1"/>
    </source>
</evidence>
<evidence type="ECO:0000259" key="2">
    <source>
        <dbReference type="Pfam" id="PF10022"/>
    </source>
</evidence>
<dbReference type="EMBL" id="CP017141">
    <property type="protein sequence ID" value="AOM78819.1"/>
    <property type="molecule type" value="Genomic_DNA"/>
</dbReference>
<dbReference type="KEGG" id="psty:BFS30_17555"/>
<dbReference type="PANTHER" id="PTHR35339">
    <property type="entry name" value="LINALOOL DEHYDRATASE_ISOMERASE DOMAIN-CONTAINING PROTEIN"/>
    <property type="match status" value="1"/>
</dbReference>
<dbReference type="InterPro" id="IPR016624">
    <property type="entry name" value="UCP014753"/>
</dbReference>
<dbReference type="AlphaFoldDB" id="A0A1D7QJM7"/>
<name>A0A1D7QJM7_9SPHI</name>
<dbReference type="InterPro" id="IPR049349">
    <property type="entry name" value="DUF2264_N"/>
</dbReference>
<dbReference type="Pfam" id="PF10022">
    <property type="entry name" value="DUF2264"/>
    <property type="match status" value="1"/>
</dbReference>
<keyword evidence="1" id="KW-0732">Signal</keyword>
<feature type="domain" description="DUF2264" evidence="2">
    <location>
        <begin position="38"/>
        <end position="399"/>
    </location>
</feature>
<dbReference type="PANTHER" id="PTHR35339:SF3">
    <property type="entry name" value="DUF2264 DOMAIN-CONTAINING PROTEIN"/>
    <property type="match status" value="1"/>
</dbReference>
<gene>
    <name evidence="3" type="ORF">BFS30_17555</name>
</gene>